<dbReference type="Gene3D" id="1.10.3720.10">
    <property type="entry name" value="MetI-like"/>
    <property type="match status" value="1"/>
</dbReference>
<organism evidence="9 10">
    <name type="scientific">Paenibacillus thermoaerophilus</name>
    <dbReference type="NCBI Taxonomy" id="1215385"/>
    <lineage>
        <taxon>Bacteria</taxon>
        <taxon>Bacillati</taxon>
        <taxon>Bacillota</taxon>
        <taxon>Bacilli</taxon>
        <taxon>Bacillales</taxon>
        <taxon>Paenibacillaceae</taxon>
        <taxon>Paenibacillus</taxon>
    </lineage>
</organism>
<evidence type="ECO:0000256" key="1">
    <source>
        <dbReference type="ARBA" id="ARBA00004651"/>
    </source>
</evidence>
<feature type="transmembrane region" description="Helical" evidence="7">
    <location>
        <begin position="88"/>
        <end position="110"/>
    </location>
</feature>
<comment type="subcellular location">
    <subcellularLocation>
        <location evidence="1 7">Cell membrane</location>
        <topology evidence="1 7">Multi-pass membrane protein</topology>
    </subcellularLocation>
</comment>
<sequence>MARKWLPPALLLLALALLWEAGVRLLDVKPYIIPAPSRVLQALWEQRAVWPGHIWTTLAEALLGLALSVVFGAASAVWIHFSRIARAAVYPLLVASQTIPIIVLSPIFIAWFGYEIWGKVAVAVLFAFFPIAVNTIDGLRQTDPDALELLRSMGASRSQQFWKLQVPSALPGFFTGFKMAATISVVGASVGEWLGAESGLGMFGRRASNMMKIDLLFASVIILALLGIALFAGAALLERRLTPWRFNRDK</sequence>
<keyword evidence="10" id="KW-1185">Reference proteome</keyword>
<dbReference type="InterPro" id="IPR035906">
    <property type="entry name" value="MetI-like_sf"/>
</dbReference>
<evidence type="ECO:0000256" key="7">
    <source>
        <dbReference type="RuleBase" id="RU363032"/>
    </source>
</evidence>
<feature type="transmembrane region" description="Helical" evidence="7">
    <location>
        <begin position="215"/>
        <end position="237"/>
    </location>
</feature>
<dbReference type="PANTHER" id="PTHR30151:SF20">
    <property type="entry name" value="ABC TRANSPORTER PERMEASE PROTEIN HI_0355-RELATED"/>
    <property type="match status" value="1"/>
</dbReference>
<dbReference type="Proteomes" id="UP001596528">
    <property type="component" value="Unassembled WGS sequence"/>
</dbReference>
<dbReference type="Pfam" id="PF00528">
    <property type="entry name" value="BPD_transp_1"/>
    <property type="match status" value="1"/>
</dbReference>
<keyword evidence="4 7" id="KW-0812">Transmembrane</keyword>
<keyword evidence="3" id="KW-1003">Cell membrane</keyword>
<proteinExistence type="inferred from homology"/>
<evidence type="ECO:0000313" key="10">
    <source>
        <dbReference type="Proteomes" id="UP001596528"/>
    </source>
</evidence>
<evidence type="ECO:0000259" key="8">
    <source>
        <dbReference type="PROSITE" id="PS50928"/>
    </source>
</evidence>
<protein>
    <submittedName>
        <fullName evidence="9">ABC transporter permease</fullName>
    </submittedName>
</protein>
<accession>A0ABW2V2P9</accession>
<comment type="caution">
    <text evidence="9">The sequence shown here is derived from an EMBL/GenBank/DDBJ whole genome shotgun (WGS) entry which is preliminary data.</text>
</comment>
<feature type="transmembrane region" description="Helical" evidence="7">
    <location>
        <begin position="61"/>
        <end position="81"/>
    </location>
</feature>
<dbReference type="InterPro" id="IPR000515">
    <property type="entry name" value="MetI-like"/>
</dbReference>
<keyword evidence="2 7" id="KW-0813">Transport</keyword>
<dbReference type="PROSITE" id="PS50928">
    <property type="entry name" value="ABC_TM1"/>
    <property type="match status" value="1"/>
</dbReference>
<evidence type="ECO:0000256" key="4">
    <source>
        <dbReference type="ARBA" id="ARBA00022692"/>
    </source>
</evidence>
<gene>
    <name evidence="9" type="ORF">ACFQWB_02960</name>
</gene>
<evidence type="ECO:0000313" key="9">
    <source>
        <dbReference type="EMBL" id="MFC7748907.1"/>
    </source>
</evidence>
<dbReference type="PANTHER" id="PTHR30151">
    <property type="entry name" value="ALKANE SULFONATE ABC TRANSPORTER-RELATED, MEMBRANE SUBUNIT"/>
    <property type="match status" value="1"/>
</dbReference>
<keyword evidence="6 7" id="KW-0472">Membrane</keyword>
<reference evidence="10" key="1">
    <citation type="journal article" date="2019" name="Int. J. Syst. Evol. Microbiol.">
        <title>The Global Catalogue of Microorganisms (GCM) 10K type strain sequencing project: providing services to taxonomists for standard genome sequencing and annotation.</title>
        <authorList>
            <consortium name="The Broad Institute Genomics Platform"/>
            <consortium name="The Broad Institute Genome Sequencing Center for Infectious Disease"/>
            <person name="Wu L."/>
            <person name="Ma J."/>
        </authorList>
    </citation>
    <scope>NUCLEOTIDE SEQUENCE [LARGE SCALE GENOMIC DNA]</scope>
    <source>
        <strain evidence="10">JCM 18657</strain>
    </source>
</reference>
<evidence type="ECO:0000256" key="5">
    <source>
        <dbReference type="ARBA" id="ARBA00022989"/>
    </source>
</evidence>
<feature type="transmembrane region" description="Helical" evidence="7">
    <location>
        <begin position="116"/>
        <end position="133"/>
    </location>
</feature>
<feature type="domain" description="ABC transmembrane type-1" evidence="8">
    <location>
        <begin position="54"/>
        <end position="234"/>
    </location>
</feature>
<keyword evidence="5 7" id="KW-1133">Transmembrane helix</keyword>
<dbReference type="RefSeq" id="WP_138788755.1">
    <property type="nucleotide sequence ID" value="NZ_JBHTGQ010000004.1"/>
</dbReference>
<evidence type="ECO:0000256" key="6">
    <source>
        <dbReference type="ARBA" id="ARBA00023136"/>
    </source>
</evidence>
<evidence type="ECO:0000256" key="3">
    <source>
        <dbReference type="ARBA" id="ARBA00022475"/>
    </source>
</evidence>
<evidence type="ECO:0000256" key="2">
    <source>
        <dbReference type="ARBA" id="ARBA00022448"/>
    </source>
</evidence>
<dbReference type="CDD" id="cd06261">
    <property type="entry name" value="TM_PBP2"/>
    <property type="match status" value="1"/>
</dbReference>
<name>A0ABW2V2P9_9BACL</name>
<comment type="similarity">
    <text evidence="7">Belongs to the binding-protein-dependent transport system permease family.</text>
</comment>
<dbReference type="SUPFAM" id="SSF161098">
    <property type="entry name" value="MetI-like"/>
    <property type="match status" value="1"/>
</dbReference>
<dbReference type="EMBL" id="JBHTGQ010000004">
    <property type="protein sequence ID" value="MFC7748907.1"/>
    <property type="molecule type" value="Genomic_DNA"/>
</dbReference>